<gene>
    <name evidence="2" type="ORF">I553_5989</name>
</gene>
<feature type="domain" description="DUF5631" evidence="1">
    <location>
        <begin position="2"/>
        <end position="60"/>
    </location>
</feature>
<sequence>MLDREIDVLHDELAKVADEVLTAYPHHDPHTVGNWQLLAAIDSLIARNRTAANYHLAWFISMEQRR</sequence>
<comment type="caution">
    <text evidence="2">The sequence shown here is derived from an EMBL/GenBank/DDBJ whole genome shotgun (WGS) entry which is preliminary data.</text>
</comment>
<name>X8BE37_MYCXE</name>
<dbReference type="PATRIC" id="fig|1299334.3.peg.4153"/>
<dbReference type="Pfam" id="PF18645">
    <property type="entry name" value="DUF5631"/>
    <property type="match status" value="1"/>
</dbReference>
<evidence type="ECO:0000259" key="1">
    <source>
        <dbReference type="Pfam" id="PF18645"/>
    </source>
</evidence>
<evidence type="ECO:0000313" key="2">
    <source>
        <dbReference type="EMBL" id="EUA42129.1"/>
    </source>
</evidence>
<organism evidence="2">
    <name type="scientific">Mycobacterium xenopi 4042</name>
    <dbReference type="NCBI Taxonomy" id="1299334"/>
    <lineage>
        <taxon>Bacteria</taxon>
        <taxon>Bacillati</taxon>
        <taxon>Actinomycetota</taxon>
        <taxon>Actinomycetes</taxon>
        <taxon>Mycobacteriales</taxon>
        <taxon>Mycobacteriaceae</taxon>
        <taxon>Mycobacterium</taxon>
    </lineage>
</organism>
<proteinExistence type="predicted"/>
<dbReference type="InterPro" id="IPR040833">
    <property type="entry name" value="DUF5631"/>
</dbReference>
<protein>
    <recommendedName>
        <fullName evidence="1">DUF5631 domain-containing protein</fullName>
    </recommendedName>
</protein>
<dbReference type="EMBL" id="JAOB01000042">
    <property type="protein sequence ID" value="EUA42129.1"/>
    <property type="molecule type" value="Genomic_DNA"/>
</dbReference>
<accession>X8BE37</accession>
<reference evidence="2" key="1">
    <citation type="submission" date="2014-01" db="EMBL/GenBank/DDBJ databases">
        <authorList>
            <person name="Brown-Elliot B."/>
            <person name="Wallace R."/>
            <person name="Lenaerts A."/>
            <person name="Ordway D."/>
            <person name="DeGroote M.A."/>
            <person name="Parker T."/>
            <person name="Sizemore C."/>
            <person name="Tallon L.J."/>
            <person name="Sadzewicz L.K."/>
            <person name="Sengamalay N."/>
            <person name="Fraser C.M."/>
            <person name="Hine E."/>
            <person name="Shefchek K.A."/>
            <person name="Das S.P."/>
            <person name="Tettelin H."/>
        </authorList>
    </citation>
    <scope>NUCLEOTIDE SEQUENCE [LARGE SCALE GENOMIC DNA]</scope>
    <source>
        <strain evidence="2">4042</strain>
    </source>
</reference>
<dbReference type="AlphaFoldDB" id="X8BE37"/>